<feature type="compositionally biased region" description="Gly residues" evidence="5">
    <location>
        <begin position="71"/>
        <end position="90"/>
    </location>
</feature>
<dbReference type="InterPro" id="IPR006225">
    <property type="entry name" value="PsdUridine_synth_RluC/D"/>
</dbReference>
<dbReference type="SUPFAM" id="SSF55120">
    <property type="entry name" value="Pseudouridine synthase"/>
    <property type="match status" value="1"/>
</dbReference>
<feature type="compositionally biased region" description="Gly residues" evidence="5">
    <location>
        <begin position="29"/>
        <end position="40"/>
    </location>
</feature>
<evidence type="ECO:0000259" key="6">
    <source>
        <dbReference type="Pfam" id="PF00849"/>
    </source>
</evidence>
<comment type="caution">
    <text evidence="7">The sequence shown here is derived from an EMBL/GenBank/DDBJ whole genome shotgun (WGS) entry which is preliminary data.</text>
</comment>
<accession>A0ABW0LRY3</accession>
<protein>
    <recommendedName>
        <fullName evidence="3">RNA pseudouridylate synthase</fullName>
    </recommendedName>
    <alternativeName>
        <fullName evidence="4">RNA-uridine isomerase</fullName>
    </alternativeName>
</protein>
<dbReference type="GO" id="GO:0016853">
    <property type="term" value="F:isomerase activity"/>
    <property type="evidence" value="ECO:0007669"/>
    <property type="project" value="UniProtKB-KW"/>
</dbReference>
<feature type="domain" description="Pseudouridine synthase RsuA/RluA-like" evidence="6">
    <location>
        <begin position="210"/>
        <end position="359"/>
    </location>
</feature>
<dbReference type="InterPro" id="IPR050188">
    <property type="entry name" value="RluA_PseudoU_synthase"/>
</dbReference>
<proteinExistence type="inferred from homology"/>
<evidence type="ECO:0000256" key="1">
    <source>
        <dbReference type="ARBA" id="ARBA00000073"/>
    </source>
</evidence>
<evidence type="ECO:0000256" key="3">
    <source>
        <dbReference type="ARBA" id="ARBA00031870"/>
    </source>
</evidence>
<dbReference type="NCBIfam" id="TIGR00005">
    <property type="entry name" value="rluA_subfam"/>
    <property type="match status" value="1"/>
</dbReference>
<feature type="region of interest" description="Disordered" evidence="5">
    <location>
        <begin position="1"/>
        <end position="127"/>
    </location>
</feature>
<name>A0ABW0LRY3_9BACL</name>
<dbReference type="RefSeq" id="WP_378081766.1">
    <property type="nucleotide sequence ID" value="NZ_JBHSMH010000017.1"/>
</dbReference>
<evidence type="ECO:0000313" key="8">
    <source>
        <dbReference type="Proteomes" id="UP001596105"/>
    </source>
</evidence>
<keyword evidence="7" id="KW-0413">Isomerase</keyword>
<sequence length="419" mass="45708">MAGAGRNRRQGGPGQSGGERNGRRDRGRSGGGSHGGGRGSGSHAEKSGFGGRKLSQDRTEGPRQQAERTGGSYGQGGKTRGSVAGGGRGQAGTRPPRGSGGTGGPSGVRAAGGGQPSAGRGSQQGPILSMGRIKGEWMEIRLPDNLSGAPMAAIAKYLPLPPKLLSRLMQTRGCVLQGPHLRLHLFPREGRDFPSDWMELNILYEDEFTLVVNKPAGIEVHPSEKGQRKTLAHAVAAYYEMSGQDLRVRHVHRIDKDTTGPVLYAKNEFAHYQYDKAMREKEVERIYVALGEGRVEGNKGKIDKPIGQDRHHSTRRRISDTGDQAVTHYEVVERFDDHTLVRLRLETGRTHQIRVHMASINHPLAGDGLYGGKRGVMSRQALHGERLIWRHPWTGEKQQVTAPLPDDFAQALVKLRNDR</sequence>
<dbReference type="InterPro" id="IPR020103">
    <property type="entry name" value="PsdUridine_synth_cat_dom_sf"/>
</dbReference>
<dbReference type="PANTHER" id="PTHR21600:SF71">
    <property type="entry name" value="PSEUDOURIDINE SYNTHASE"/>
    <property type="match status" value="1"/>
</dbReference>
<dbReference type="Gene3D" id="3.30.2350.10">
    <property type="entry name" value="Pseudouridine synthase"/>
    <property type="match status" value="1"/>
</dbReference>
<dbReference type="Proteomes" id="UP001596105">
    <property type="component" value="Unassembled WGS sequence"/>
</dbReference>
<gene>
    <name evidence="7" type="ORF">ACFPPD_07910</name>
</gene>
<dbReference type="PANTHER" id="PTHR21600">
    <property type="entry name" value="MITOCHONDRIAL RNA PSEUDOURIDINE SYNTHASE"/>
    <property type="match status" value="1"/>
</dbReference>
<dbReference type="Pfam" id="PF00849">
    <property type="entry name" value="PseudoU_synth_2"/>
    <property type="match status" value="1"/>
</dbReference>
<comment type="similarity">
    <text evidence="2">Belongs to the pseudouridine synthase RluA family.</text>
</comment>
<evidence type="ECO:0000256" key="5">
    <source>
        <dbReference type="SAM" id="MobiDB-lite"/>
    </source>
</evidence>
<dbReference type="EMBL" id="JBHSMH010000017">
    <property type="protein sequence ID" value="MFC5468644.1"/>
    <property type="molecule type" value="Genomic_DNA"/>
</dbReference>
<dbReference type="InterPro" id="IPR006145">
    <property type="entry name" value="PsdUridine_synth_RsuA/RluA"/>
</dbReference>
<feature type="compositionally biased region" description="Gly residues" evidence="5">
    <location>
        <begin position="98"/>
        <end position="116"/>
    </location>
</feature>
<evidence type="ECO:0000256" key="2">
    <source>
        <dbReference type="ARBA" id="ARBA00010876"/>
    </source>
</evidence>
<organism evidence="7 8">
    <name type="scientific">Cohnella suwonensis</name>
    <dbReference type="NCBI Taxonomy" id="696072"/>
    <lineage>
        <taxon>Bacteria</taxon>
        <taxon>Bacillati</taxon>
        <taxon>Bacillota</taxon>
        <taxon>Bacilli</taxon>
        <taxon>Bacillales</taxon>
        <taxon>Paenibacillaceae</taxon>
        <taxon>Cohnella</taxon>
    </lineage>
</organism>
<evidence type="ECO:0000313" key="7">
    <source>
        <dbReference type="EMBL" id="MFC5468644.1"/>
    </source>
</evidence>
<keyword evidence="8" id="KW-1185">Reference proteome</keyword>
<reference evidence="8" key="1">
    <citation type="journal article" date="2019" name="Int. J. Syst. Evol. Microbiol.">
        <title>The Global Catalogue of Microorganisms (GCM) 10K type strain sequencing project: providing services to taxonomists for standard genome sequencing and annotation.</title>
        <authorList>
            <consortium name="The Broad Institute Genomics Platform"/>
            <consortium name="The Broad Institute Genome Sequencing Center for Infectious Disease"/>
            <person name="Wu L."/>
            <person name="Ma J."/>
        </authorList>
    </citation>
    <scope>NUCLEOTIDE SEQUENCE [LARGE SCALE GENOMIC DNA]</scope>
    <source>
        <strain evidence="8">CCUG 57113</strain>
    </source>
</reference>
<evidence type="ECO:0000256" key="4">
    <source>
        <dbReference type="ARBA" id="ARBA00033164"/>
    </source>
</evidence>
<dbReference type="CDD" id="cd02869">
    <property type="entry name" value="PseudoU_synth_RluA_like"/>
    <property type="match status" value="1"/>
</dbReference>
<comment type="catalytic activity">
    <reaction evidence="1">
        <text>a uridine in RNA = a pseudouridine in RNA</text>
        <dbReference type="Rhea" id="RHEA:48348"/>
        <dbReference type="Rhea" id="RHEA-COMP:12068"/>
        <dbReference type="Rhea" id="RHEA-COMP:12069"/>
        <dbReference type="ChEBI" id="CHEBI:65314"/>
        <dbReference type="ChEBI" id="CHEBI:65315"/>
    </reaction>
</comment>